<dbReference type="EMBL" id="ML994268">
    <property type="protein sequence ID" value="KAF2197177.1"/>
    <property type="molecule type" value="Genomic_DNA"/>
</dbReference>
<dbReference type="OrthoDB" id="3944128at2759"/>
<protein>
    <submittedName>
        <fullName evidence="1">Uncharacterized protein</fullName>
    </submittedName>
</protein>
<sequence length="347" mass="37345">MIGFARSLAFASVGNLSVRTNETSSAGPAITATLSGFLFPNSSWVPLTSTIANASKPLNSSAHSNATLCWSDYWYSTESYAAWYRSRSSLSTLYSTTWVQTISLSTPVFPTPTGNASSNILCDGLPRFNREEEASRAFKPVTLPTPIITTMSTTYLAYNFSTPPGATLPYPHVKQTCSASSPEECQNIWSLFSSSIGNSWSAWSTDNVFTISLASPPISITVNGETTPLTMVQGSDPVLTIHGETYSAIGNIYSISGATNFFRETTLAPGEEATFTWNWEAGSVVKSPPIDPICTQTFEVISSQCATAQCTISAYSFELMYFAPPSTTRNICANTSPGYDSCKCLIP</sequence>
<accession>A0A9P4JD02</accession>
<organism evidence="1 2">
    <name type="scientific">Delitschia confertaspora ATCC 74209</name>
    <dbReference type="NCBI Taxonomy" id="1513339"/>
    <lineage>
        <taxon>Eukaryota</taxon>
        <taxon>Fungi</taxon>
        <taxon>Dikarya</taxon>
        <taxon>Ascomycota</taxon>
        <taxon>Pezizomycotina</taxon>
        <taxon>Dothideomycetes</taxon>
        <taxon>Pleosporomycetidae</taxon>
        <taxon>Pleosporales</taxon>
        <taxon>Delitschiaceae</taxon>
        <taxon>Delitschia</taxon>
    </lineage>
</organism>
<comment type="caution">
    <text evidence="1">The sequence shown here is derived from an EMBL/GenBank/DDBJ whole genome shotgun (WGS) entry which is preliminary data.</text>
</comment>
<evidence type="ECO:0000313" key="2">
    <source>
        <dbReference type="Proteomes" id="UP000799536"/>
    </source>
</evidence>
<proteinExistence type="predicted"/>
<name>A0A9P4JD02_9PLEO</name>
<gene>
    <name evidence="1" type="ORF">GQ43DRAFT_219585</name>
</gene>
<dbReference type="Proteomes" id="UP000799536">
    <property type="component" value="Unassembled WGS sequence"/>
</dbReference>
<evidence type="ECO:0000313" key="1">
    <source>
        <dbReference type="EMBL" id="KAF2197177.1"/>
    </source>
</evidence>
<keyword evidence="2" id="KW-1185">Reference proteome</keyword>
<dbReference type="AlphaFoldDB" id="A0A9P4JD02"/>
<reference evidence="1" key="1">
    <citation type="journal article" date="2020" name="Stud. Mycol.">
        <title>101 Dothideomycetes genomes: a test case for predicting lifestyles and emergence of pathogens.</title>
        <authorList>
            <person name="Haridas S."/>
            <person name="Albert R."/>
            <person name="Binder M."/>
            <person name="Bloem J."/>
            <person name="Labutti K."/>
            <person name="Salamov A."/>
            <person name="Andreopoulos B."/>
            <person name="Baker S."/>
            <person name="Barry K."/>
            <person name="Bills G."/>
            <person name="Bluhm B."/>
            <person name="Cannon C."/>
            <person name="Castanera R."/>
            <person name="Culley D."/>
            <person name="Daum C."/>
            <person name="Ezra D."/>
            <person name="Gonzalez J."/>
            <person name="Henrissat B."/>
            <person name="Kuo A."/>
            <person name="Liang C."/>
            <person name="Lipzen A."/>
            <person name="Lutzoni F."/>
            <person name="Magnuson J."/>
            <person name="Mondo S."/>
            <person name="Nolan M."/>
            <person name="Ohm R."/>
            <person name="Pangilinan J."/>
            <person name="Park H.-J."/>
            <person name="Ramirez L."/>
            <person name="Alfaro M."/>
            <person name="Sun H."/>
            <person name="Tritt A."/>
            <person name="Yoshinaga Y."/>
            <person name="Zwiers L.-H."/>
            <person name="Turgeon B."/>
            <person name="Goodwin S."/>
            <person name="Spatafora J."/>
            <person name="Crous P."/>
            <person name="Grigoriev I."/>
        </authorList>
    </citation>
    <scope>NUCLEOTIDE SEQUENCE</scope>
    <source>
        <strain evidence="1">ATCC 74209</strain>
    </source>
</reference>